<evidence type="ECO:0000313" key="13">
    <source>
        <dbReference type="Proteomes" id="UP001652620"/>
    </source>
</evidence>
<feature type="compositionally biased region" description="Basic and acidic residues" evidence="10">
    <location>
        <begin position="103"/>
        <end position="115"/>
    </location>
</feature>
<feature type="compositionally biased region" description="Low complexity" evidence="10">
    <location>
        <begin position="934"/>
        <end position="943"/>
    </location>
</feature>
<dbReference type="PRINTS" id="PR00047">
    <property type="entry name" value="STROIDFINGER"/>
</dbReference>
<dbReference type="CDD" id="cd07168">
    <property type="entry name" value="NR_DBD_DHR4_like"/>
    <property type="match status" value="1"/>
</dbReference>
<feature type="compositionally biased region" description="Polar residues" evidence="10">
    <location>
        <begin position="719"/>
        <end position="735"/>
    </location>
</feature>
<feature type="region of interest" description="Disordered" evidence="10">
    <location>
        <begin position="1766"/>
        <end position="1828"/>
    </location>
</feature>
<feature type="region of interest" description="Disordered" evidence="10">
    <location>
        <begin position="1600"/>
        <end position="1626"/>
    </location>
</feature>
<feature type="region of interest" description="Disordered" evidence="10">
    <location>
        <begin position="77"/>
        <end position="210"/>
    </location>
</feature>
<evidence type="ECO:0000313" key="14">
    <source>
        <dbReference type="RefSeq" id="XP_049311558.1"/>
    </source>
</evidence>
<dbReference type="Gene3D" id="3.30.50.10">
    <property type="entry name" value="Erythroid Transcription Factor GATA-1, subunit A"/>
    <property type="match status" value="1"/>
</dbReference>
<dbReference type="PROSITE" id="PS51843">
    <property type="entry name" value="NR_LBD"/>
    <property type="match status" value="1"/>
</dbReference>
<keyword evidence="2" id="KW-0479">Metal-binding</keyword>
<dbReference type="SMART" id="SM00399">
    <property type="entry name" value="ZnF_C4"/>
    <property type="match status" value="1"/>
</dbReference>
<keyword evidence="8 14" id="KW-0675">Receptor</keyword>
<evidence type="ECO:0000256" key="5">
    <source>
        <dbReference type="ARBA" id="ARBA00023015"/>
    </source>
</evidence>
<dbReference type="SMART" id="SM00430">
    <property type="entry name" value="HOLI"/>
    <property type="match status" value="1"/>
</dbReference>
<dbReference type="InterPro" id="IPR001628">
    <property type="entry name" value="Znf_hrmn_rcpt"/>
</dbReference>
<feature type="compositionally biased region" description="Low complexity" evidence="10">
    <location>
        <begin position="1522"/>
        <end position="1577"/>
    </location>
</feature>
<keyword evidence="3" id="KW-0863">Zinc-finger</keyword>
<evidence type="ECO:0000259" key="12">
    <source>
        <dbReference type="PROSITE" id="PS51843"/>
    </source>
</evidence>
<evidence type="ECO:0000256" key="2">
    <source>
        <dbReference type="ARBA" id="ARBA00022723"/>
    </source>
</evidence>
<evidence type="ECO:0000256" key="4">
    <source>
        <dbReference type="ARBA" id="ARBA00022833"/>
    </source>
</evidence>
<feature type="region of interest" description="Disordered" evidence="10">
    <location>
        <begin position="823"/>
        <end position="868"/>
    </location>
</feature>
<dbReference type="RefSeq" id="XP_049311559.1">
    <property type="nucleotide sequence ID" value="XM_049455602.1"/>
</dbReference>
<dbReference type="Proteomes" id="UP001652620">
    <property type="component" value="Chromosome 4"/>
</dbReference>
<keyword evidence="4" id="KW-0862">Zinc</keyword>
<dbReference type="SUPFAM" id="SSF48508">
    <property type="entry name" value="Nuclear receptor ligand-binding domain"/>
    <property type="match status" value="1"/>
</dbReference>
<protein>
    <submittedName>
        <fullName evidence="14 15">Hormone receptor 4 isoform X1</fullName>
    </submittedName>
</protein>
<evidence type="ECO:0000259" key="11">
    <source>
        <dbReference type="PROSITE" id="PS51030"/>
    </source>
</evidence>
<dbReference type="PROSITE" id="PS00031">
    <property type="entry name" value="NUCLEAR_REC_DBD_1"/>
    <property type="match status" value="1"/>
</dbReference>
<feature type="compositionally biased region" description="Low complexity" evidence="10">
    <location>
        <begin position="908"/>
        <end position="926"/>
    </location>
</feature>
<feature type="region of interest" description="Disordered" evidence="10">
    <location>
        <begin position="538"/>
        <end position="661"/>
    </location>
</feature>
<evidence type="ECO:0000256" key="3">
    <source>
        <dbReference type="ARBA" id="ARBA00022771"/>
    </source>
</evidence>
<feature type="compositionally biased region" description="Polar residues" evidence="10">
    <location>
        <begin position="1205"/>
        <end position="1218"/>
    </location>
</feature>
<sequence>MNANQLASEVAARTANTIGNTNNNSSSSSNTVNDTGNTDVANESMNLSVLGGKHEKIAKHLKSVAAGKADVNDEGSNCGAAGGNNNNNGKSGSYEPKQNGQYRESDGRLDGRETPIKSWQPQEREQSKQQQQPQHHRVNGEKSATAPGYNSNSSNSNSNSGSGNGNGSASKRESNADTPAARKQRHEEDADEAAHESARERAASNNDEGDFEHLHTATIIKTPLNKTLLKRCSSYSALGCGSNSGSGNGSGSNGNGSGNGQGYGNANTAAASAYDNAPCCAAGNETALNCSGRDEREREREQDKQQANAEQASFNGGDECGSPQHSPSTSACGFAHKMPATPATTTAGGSGAGDSNAAKCSKCNNNNNIHYNNYNCYYRKKSRMPICRIMTLSRGPYSELDKMSLFQDLKLKRRKIDSRCSSDGESVADTSTSSPDLLAPMSPKMCDTGGAGAGGGGGHGGGGGGALSSLPLPTAVVTLTATSTIAPVSAAAATICSSSTVPTAASSNSGHNVCVATPPNAATTVVVSAGKAAAIKAEQKNQQQQQQQQQQQTEINSSSGPVSAAAASSVMSPPPTTTVRMSPAPPTDLSLPAGRRTPSNATPTRATPTPPHNNGNASSSCGTSNGGGSSRASPDSMDERPSTTTTTTTGGTQMSTNGIHGGASGDCMQNAASAECAVSNLSVIRSVKEERIAASPTKMLSYHQHQQQQQQQMQYQQHAPSPTQSKGLTQSQQHVSVLVTPSRIKSELSPQQQQHAQQMPPTSLQHLAHHPAYSTSVSTATSSVTSTSGALTTTTSSSAAALHASTPSPTPLPTPAAVAAAAVAAAAAHHPHLHHPPPPIVQTHHLHQQLTQPQLRKSSPPTGLGLPQQHLLNQSMQHLTQQQQLQLLQQAAAMSQRPTQMSPNAINSSPSARHQSSASSPHQHLLQQHHHHQQQQQQQQQQHLRIKKEPAQLLAAAAGSLLGSSSGAQRHLHSPHHHHPSSPQQQQQQPPPQLPPQALGNIAQLIHPGSLQLRHPNRDAAILFRVKNDVHQQVAAAQLMQPGAAAAAAAAAQRMVWVSNARINGVKPEVIGGPLGGLRPGGPAQSPSPHHSSSSSSSQLSPQTPSQTPPRGTPTVIMGESCGVRTMVWGYEPAPPTAGPSPTHGGNSNSGSGGGLHQTPPSTPQHPHGQQQQQPPSSMSSLSQQSHHSSQSSLQSASSPSAGSITPTHTPGPSPQNNEEAAQLLLSLGQTRIQDVRPRAHQFRTPHALNMERLWAGDYSQLPPGQIHALNLSAQQQWGSTNATGMNRGLDAPHEPTDEDDQPLVCMICEDKATGLHYGIITCEGCKGFFKRTVQNRRVYTCVADGTCEITKAQRNRCQYCRFKKCIEQGMVLQAVREDRMPGGRNSGAVYNLYKVKYKKHKKSKQQQQQQQQSQQQHMHSPHHQSPLSPHHQQHLLSPQQHLHQHQQQLAAAAAVAAAAQHQHSKLLSATLGQSEMKPMFLGPSIKQELLQQQQQQHQQQQAAQLHSPHQQQLHSPHHTLHGSPHGALPPHSSASALHSPLSHGPPSLPPHTSSSSSSSSSASSGGSSSSSQQPSHHALHSPHHALAHAHHLQANASLAPPHAQQLHQQQQQQQQQQQHQQHASQLQENAIKLPSHLVNGTILKTALTNPSEIVHLRNRLDTAVSSSKDRQLSYEHAHSMIQTLIDCDAMEDIATLPHFSEFLEDKSEISEKLCNIGDSIVHKLVSWTKKLPFYLEIPVDIHTKLLTDKWHEILILTTAAYQALHGRRRTPSTATPGGGDTTTAQASSTTSSSGGRSSAGAPPHSPASANHHHNHHHMSGSPHATSLNLPHQLHHQQMQAAATPPLQKEDPEFVDEVNGHLLTLQTCLTTLMGQPIAMEQLKLDVGHMVDKMTQITIMFRRIKLKMEEYVCLKVYILLNKAHLFPLAEVELETIQERYVQVLRTYLQHSSPQNPQDRLTELLSHIPEIQAAASLLLESKMFYVPFVLNSASVR</sequence>
<feature type="region of interest" description="Disordered" evidence="10">
    <location>
        <begin position="1401"/>
        <end position="1456"/>
    </location>
</feature>
<dbReference type="InterPro" id="IPR001723">
    <property type="entry name" value="Nuclear_hrmn_rcpt"/>
</dbReference>
<dbReference type="PROSITE" id="PS51030">
    <property type="entry name" value="NUCLEAR_REC_DBD_2"/>
    <property type="match status" value="1"/>
</dbReference>
<feature type="compositionally biased region" description="Polar residues" evidence="10">
    <location>
        <begin position="423"/>
        <end position="435"/>
    </location>
</feature>
<dbReference type="GeneID" id="105228582"/>
<feature type="compositionally biased region" description="Low complexity" evidence="10">
    <location>
        <begin position="1081"/>
        <end position="1106"/>
    </location>
</feature>
<feature type="compositionally biased region" description="Basic and acidic residues" evidence="10">
    <location>
        <begin position="185"/>
        <end position="202"/>
    </location>
</feature>
<proteinExistence type="predicted"/>
<feature type="compositionally biased region" description="Low complexity" evidence="10">
    <location>
        <begin position="542"/>
        <end position="582"/>
    </location>
</feature>
<feature type="compositionally biased region" description="Basic residues" evidence="10">
    <location>
        <begin position="970"/>
        <end position="980"/>
    </location>
</feature>
<feature type="compositionally biased region" description="Low complexity" evidence="10">
    <location>
        <begin position="1157"/>
        <end position="1204"/>
    </location>
</feature>
<dbReference type="RefSeq" id="XP_049311558.1">
    <property type="nucleotide sequence ID" value="XM_049455601.1"/>
</dbReference>
<dbReference type="InterPro" id="IPR000536">
    <property type="entry name" value="Nucl_hrmn_rcpt_lig-bd"/>
</dbReference>
<name>A0ABM3JQQ0_BACDO</name>
<feature type="compositionally biased region" description="Low complexity" evidence="10">
    <location>
        <begin position="643"/>
        <end position="652"/>
    </location>
</feature>
<feature type="compositionally biased region" description="Low complexity" evidence="10">
    <location>
        <begin position="1490"/>
        <end position="1515"/>
    </location>
</feature>
<evidence type="ECO:0000256" key="6">
    <source>
        <dbReference type="ARBA" id="ARBA00023125"/>
    </source>
</evidence>
<comment type="subcellular location">
    <subcellularLocation>
        <location evidence="1">Nucleus</location>
    </subcellularLocation>
</comment>
<evidence type="ECO:0000256" key="9">
    <source>
        <dbReference type="ARBA" id="ARBA00023242"/>
    </source>
</evidence>
<feature type="compositionally biased region" description="Low complexity" evidence="10">
    <location>
        <begin position="77"/>
        <end position="93"/>
    </location>
</feature>
<reference evidence="14 15" key="1">
    <citation type="submission" date="2025-05" db="UniProtKB">
        <authorList>
            <consortium name="RefSeq"/>
        </authorList>
    </citation>
    <scope>IDENTIFICATION</scope>
    <source>
        <tissue evidence="14 15">Adult</tissue>
    </source>
</reference>
<gene>
    <name evidence="14 15 16" type="primary">LOC105228582</name>
</gene>
<dbReference type="PRINTS" id="PR00398">
    <property type="entry name" value="STRDHORMONER"/>
</dbReference>
<keyword evidence="9" id="KW-0539">Nucleus</keyword>
<feature type="compositionally biased region" description="Low complexity" evidence="10">
    <location>
        <begin position="595"/>
        <end position="623"/>
    </location>
</feature>
<feature type="compositionally biased region" description="Low complexity" evidence="10">
    <location>
        <begin position="702"/>
        <end position="718"/>
    </location>
</feature>
<keyword evidence="13" id="KW-1185">Reference proteome</keyword>
<feature type="compositionally biased region" description="Basic and acidic residues" evidence="10">
    <location>
        <begin position="292"/>
        <end position="304"/>
    </location>
</feature>
<feature type="region of interest" description="Disordered" evidence="10">
    <location>
        <begin position="965"/>
        <end position="999"/>
    </location>
</feature>
<dbReference type="RefSeq" id="XP_049311560.1">
    <property type="nucleotide sequence ID" value="XM_049455603.1"/>
</dbReference>
<feature type="region of interest" description="Disordered" evidence="10">
    <location>
        <begin position="888"/>
        <end position="945"/>
    </location>
</feature>
<dbReference type="InterPro" id="IPR035500">
    <property type="entry name" value="NHR-like_dom_sf"/>
</dbReference>
<feature type="compositionally biased region" description="Low complexity" evidence="10">
    <location>
        <begin position="14"/>
        <end position="40"/>
    </location>
</feature>
<evidence type="ECO:0000256" key="10">
    <source>
        <dbReference type="SAM" id="MobiDB-lite"/>
    </source>
</evidence>
<dbReference type="Pfam" id="PF00105">
    <property type="entry name" value="zf-C4"/>
    <property type="match status" value="1"/>
</dbReference>
<dbReference type="InterPro" id="IPR013088">
    <property type="entry name" value="Znf_NHR/GATA"/>
</dbReference>
<evidence type="ECO:0000256" key="1">
    <source>
        <dbReference type="ARBA" id="ARBA00004123"/>
    </source>
</evidence>
<feature type="region of interest" description="Disordered" evidence="10">
    <location>
        <begin position="417"/>
        <end position="439"/>
    </location>
</feature>
<feature type="region of interest" description="Disordered" evidence="10">
    <location>
        <begin position="697"/>
        <end position="764"/>
    </location>
</feature>
<feature type="compositionally biased region" description="Low complexity" evidence="10">
    <location>
        <begin position="1406"/>
        <end position="1456"/>
    </location>
</feature>
<keyword evidence="7" id="KW-0804">Transcription</keyword>
<feature type="domain" description="Nuclear receptor" evidence="11">
    <location>
        <begin position="1303"/>
        <end position="1378"/>
    </location>
</feature>
<keyword evidence="6" id="KW-0238">DNA-binding</keyword>
<feature type="region of interest" description="Disordered" evidence="10">
    <location>
        <begin position="1072"/>
        <end position="1218"/>
    </location>
</feature>
<evidence type="ECO:0000313" key="16">
    <source>
        <dbReference type="RefSeq" id="XP_049311560.1"/>
    </source>
</evidence>
<dbReference type="Pfam" id="PF00104">
    <property type="entry name" value="Hormone_recep"/>
    <property type="match status" value="1"/>
</dbReference>
<dbReference type="Gene3D" id="1.10.565.10">
    <property type="entry name" value="Retinoid X Receptor"/>
    <property type="match status" value="1"/>
</dbReference>
<feature type="compositionally biased region" description="Low complexity" evidence="10">
    <location>
        <begin position="150"/>
        <end position="161"/>
    </location>
</feature>
<feature type="region of interest" description="Disordered" evidence="10">
    <location>
        <begin position="1490"/>
        <end position="1585"/>
    </location>
</feature>
<accession>A0ABM3JQQ0</accession>
<feature type="compositionally biased region" description="Low complexity" evidence="10">
    <location>
        <begin position="1772"/>
        <end position="1810"/>
    </location>
</feature>
<evidence type="ECO:0000256" key="7">
    <source>
        <dbReference type="ARBA" id="ARBA00023163"/>
    </source>
</evidence>
<organism evidence="13 14">
    <name type="scientific">Bactrocera dorsalis</name>
    <name type="common">Oriental fruit fly</name>
    <name type="synonym">Dacus dorsalis</name>
    <dbReference type="NCBI Taxonomy" id="27457"/>
    <lineage>
        <taxon>Eukaryota</taxon>
        <taxon>Metazoa</taxon>
        <taxon>Ecdysozoa</taxon>
        <taxon>Arthropoda</taxon>
        <taxon>Hexapoda</taxon>
        <taxon>Insecta</taxon>
        <taxon>Pterygota</taxon>
        <taxon>Neoptera</taxon>
        <taxon>Endopterygota</taxon>
        <taxon>Diptera</taxon>
        <taxon>Brachycera</taxon>
        <taxon>Muscomorpha</taxon>
        <taxon>Tephritoidea</taxon>
        <taxon>Tephritidae</taxon>
        <taxon>Bactrocera</taxon>
        <taxon>Bactrocera</taxon>
    </lineage>
</organism>
<evidence type="ECO:0000313" key="15">
    <source>
        <dbReference type="RefSeq" id="XP_049311559.1"/>
    </source>
</evidence>
<feature type="compositionally biased region" description="Polar residues" evidence="10">
    <location>
        <begin position="896"/>
        <end position="907"/>
    </location>
</feature>
<feature type="domain" description="NR LBD" evidence="12">
    <location>
        <begin position="1677"/>
        <end position="1994"/>
    </location>
</feature>
<feature type="region of interest" description="Disordered" evidence="10">
    <location>
        <begin position="290"/>
        <end position="335"/>
    </location>
</feature>
<dbReference type="PANTHER" id="PTHR48092">
    <property type="entry name" value="KNIRPS-RELATED PROTEIN-RELATED"/>
    <property type="match status" value="1"/>
</dbReference>
<evidence type="ECO:0000256" key="8">
    <source>
        <dbReference type="ARBA" id="ARBA00023170"/>
    </source>
</evidence>
<feature type="compositionally biased region" description="Polar residues" evidence="10">
    <location>
        <begin position="305"/>
        <end position="314"/>
    </location>
</feature>
<keyword evidence="5" id="KW-0805">Transcription regulation</keyword>
<dbReference type="SUPFAM" id="SSF57716">
    <property type="entry name" value="Glucocorticoid receptor-like (DNA-binding domain)"/>
    <property type="match status" value="1"/>
</dbReference>
<feature type="region of interest" description="Disordered" evidence="10">
    <location>
        <begin position="1"/>
        <end position="40"/>
    </location>
</feature>
<dbReference type="InterPro" id="IPR050200">
    <property type="entry name" value="Nuclear_hormone_rcpt_NR3"/>
</dbReference>